<keyword evidence="2" id="KW-0663">Pyridoxal phosphate</keyword>
<feature type="region of interest" description="Disordered" evidence="3">
    <location>
        <begin position="1"/>
        <end position="26"/>
    </location>
</feature>
<reference evidence="4" key="1">
    <citation type="submission" date="2018-05" db="EMBL/GenBank/DDBJ databases">
        <authorList>
            <person name="Lanie J.A."/>
            <person name="Ng W.-L."/>
            <person name="Kazmierczak K.M."/>
            <person name="Andrzejewski T.M."/>
            <person name="Davidsen T.M."/>
            <person name="Wayne K.J."/>
            <person name="Tettelin H."/>
            <person name="Glass J.I."/>
            <person name="Rusch D."/>
            <person name="Podicherti R."/>
            <person name="Tsui H.-C.T."/>
            <person name="Winkler M.E."/>
        </authorList>
    </citation>
    <scope>NUCLEOTIDE SEQUENCE</scope>
</reference>
<dbReference type="InterPro" id="IPR015424">
    <property type="entry name" value="PyrdxlP-dep_Trfase"/>
</dbReference>
<dbReference type="AlphaFoldDB" id="A0A382QGA8"/>
<dbReference type="EMBL" id="UINC01114271">
    <property type="protein sequence ID" value="SVC84466.1"/>
    <property type="molecule type" value="Genomic_DNA"/>
</dbReference>
<organism evidence="4">
    <name type="scientific">marine metagenome</name>
    <dbReference type="NCBI Taxonomy" id="408172"/>
    <lineage>
        <taxon>unclassified sequences</taxon>
        <taxon>metagenomes</taxon>
        <taxon>ecological metagenomes</taxon>
    </lineage>
</organism>
<dbReference type="SUPFAM" id="SSF53383">
    <property type="entry name" value="PLP-dependent transferases"/>
    <property type="match status" value="1"/>
</dbReference>
<gene>
    <name evidence="4" type="ORF">METZ01_LOCUS337320</name>
</gene>
<dbReference type="GO" id="GO:0005777">
    <property type="term" value="C:peroxisome"/>
    <property type="evidence" value="ECO:0007669"/>
    <property type="project" value="TreeGrafter"/>
</dbReference>
<sequence>MQTPPESRPANPKFSSGPTAKRPGWSIANLDTASLGRSHRANYPKSRLQKVISDSRQILDIPEEYLLGIVPASDTGAFELALWTMLGERGVDILSWESFG</sequence>
<name>A0A382QGA8_9ZZZZ</name>
<proteinExistence type="predicted"/>
<evidence type="ECO:0000256" key="1">
    <source>
        <dbReference type="ARBA" id="ARBA00001933"/>
    </source>
</evidence>
<dbReference type="GO" id="GO:0004760">
    <property type="term" value="F:L-serine-pyruvate transaminase activity"/>
    <property type="evidence" value="ECO:0007669"/>
    <property type="project" value="TreeGrafter"/>
</dbReference>
<protein>
    <recommendedName>
        <fullName evidence="5">Phosphoserine transaminase</fullName>
    </recommendedName>
</protein>
<evidence type="ECO:0008006" key="5">
    <source>
        <dbReference type="Google" id="ProtNLM"/>
    </source>
</evidence>
<comment type="cofactor">
    <cofactor evidence="1">
        <name>pyridoxal 5'-phosphate</name>
        <dbReference type="ChEBI" id="CHEBI:597326"/>
    </cofactor>
</comment>
<dbReference type="PANTHER" id="PTHR21152">
    <property type="entry name" value="AMINOTRANSFERASE CLASS V"/>
    <property type="match status" value="1"/>
</dbReference>
<accession>A0A382QGA8</accession>
<evidence type="ECO:0000256" key="3">
    <source>
        <dbReference type="SAM" id="MobiDB-lite"/>
    </source>
</evidence>
<dbReference type="GO" id="GO:0019265">
    <property type="term" value="P:glycine biosynthetic process, by transamination of glyoxylate"/>
    <property type="evidence" value="ECO:0007669"/>
    <property type="project" value="TreeGrafter"/>
</dbReference>
<evidence type="ECO:0000256" key="2">
    <source>
        <dbReference type="ARBA" id="ARBA00022898"/>
    </source>
</evidence>
<feature type="non-terminal residue" evidence="4">
    <location>
        <position position="100"/>
    </location>
</feature>
<dbReference type="Gene3D" id="3.40.640.10">
    <property type="entry name" value="Type I PLP-dependent aspartate aminotransferase-like (Major domain)"/>
    <property type="match status" value="1"/>
</dbReference>
<dbReference type="PANTHER" id="PTHR21152:SF40">
    <property type="entry name" value="ALANINE--GLYOXYLATE AMINOTRANSFERASE"/>
    <property type="match status" value="1"/>
</dbReference>
<dbReference type="InterPro" id="IPR015421">
    <property type="entry name" value="PyrdxlP-dep_Trfase_major"/>
</dbReference>
<evidence type="ECO:0000313" key="4">
    <source>
        <dbReference type="EMBL" id="SVC84466.1"/>
    </source>
</evidence>
<dbReference type="GO" id="GO:0008453">
    <property type="term" value="F:alanine-glyoxylate transaminase activity"/>
    <property type="evidence" value="ECO:0007669"/>
    <property type="project" value="TreeGrafter"/>
</dbReference>